<dbReference type="STRING" id="857342.A0A2T3B7E2"/>
<dbReference type="EMBL" id="KZ679008">
    <property type="protein sequence ID" value="PSS22761.1"/>
    <property type="molecule type" value="Genomic_DNA"/>
</dbReference>
<name>A0A2T3B7E2_AMORE</name>
<feature type="compositionally biased region" description="Polar residues" evidence="1">
    <location>
        <begin position="467"/>
        <end position="476"/>
    </location>
</feature>
<dbReference type="GeneID" id="36571592"/>
<dbReference type="RefSeq" id="XP_024722807.1">
    <property type="nucleotide sequence ID" value="XM_024863511.1"/>
</dbReference>
<dbReference type="AlphaFoldDB" id="A0A2T3B7E2"/>
<dbReference type="PANTHER" id="PTHR12205:SF0">
    <property type="entry name" value="CENTROMERE_KINETOCHORE PROTEIN ZW10 HOMOLOG"/>
    <property type="match status" value="1"/>
</dbReference>
<keyword evidence="3" id="KW-1185">Reference proteome</keyword>
<proteinExistence type="predicted"/>
<evidence type="ECO:0000313" key="2">
    <source>
        <dbReference type="EMBL" id="PSS22761.1"/>
    </source>
</evidence>
<evidence type="ECO:0008006" key="4">
    <source>
        <dbReference type="Google" id="ProtNLM"/>
    </source>
</evidence>
<sequence length="859" mass="96419">MVSEDIQARIGPAIVDYSENGAFPEEETLAAASVGDSVLPAALKALNDAKLDLETEIRNVSRETIPDVESWMTNARAVQEDIERSRRLATEIVREAEADEGRLEYLEDRKAHVEFLEKELLFNQHLGEALQRIQQVNDTLDRAERVAGEKNILEALGLLAEAWEVLDKIPVERTARAIRLLVDRSFDLRSFIREQLADIWANLVHWVNHDTQSLTIREVVNGDATNIGEAITSWKSFKELDTIAKQFWEDLDVRILTPRIDIRARAPSSILIQDNTLSIGQAQADTSVKSLFQDLENIVRFLVQYLPNEFVKSLSSVMMPILFTRIKEQWLDSAVPSSLDDMGEYQKTLVQVHDFAAILESLDWPAADGFYDWVSNAHRIWLVKRKETTLDWTRNQLALGLGAPLLAQHSEKKMVARDEGVDIAQTGTVEVSDWDAGWESDEKDESEIPSGMNRASVEEERRASETYIPQLSSISSPADLDDDAADAWGWGDDDIADEPVAEPNPAEEKQPSKNEGTTPEMREVTLSEPYWTSSIPKPVFDTINVIYHDGAELTKPENEQIPVAPAAAGLFSLPTQVLAMYRSISPYYYSQDASGNMYAYNDSIWLCDKLREFAASWESREDLAPRARGLVKLNPDIEKLASFGKRAYTNELTSQRTIINDFLGGARSFLEDSTRDELEQGIETVILHIRKTSEMWKKILSYSAWASAVGSLVNTVAKKIISGVFDRDNLGVEEANLVAELIVKVTQLDDLFIPESPPSNGSGARNGSRKGSVDTTGMALGSAPLTARFADKWWKMQYLGEVLQSNLANIRFLWFETGLSLEFTKEEVIDLILLSFENNAQVRGLIKEIKESEVKEVDE</sequence>
<feature type="compositionally biased region" description="Acidic residues" evidence="1">
    <location>
        <begin position="432"/>
        <end position="447"/>
    </location>
</feature>
<feature type="region of interest" description="Disordered" evidence="1">
    <location>
        <begin position="754"/>
        <end position="775"/>
    </location>
</feature>
<dbReference type="OrthoDB" id="534815at2759"/>
<reference evidence="2 3" key="1">
    <citation type="journal article" date="2018" name="New Phytol.">
        <title>Comparative genomics and transcriptomics depict ericoid mycorrhizal fungi as versatile saprotrophs and plant mutualists.</title>
        <authorList>
            <person name="Martino E."/>
            <person name="Morin E."/>
            <person name="Grelet G.A."/>
            <person name="Kuo A."/>
            <person name="Kohler A."/>
            <person name="Daghino S."/>
            <person name="Barry K.W."/>
            <person name="Cichocki N."/>
            <person name="Clum A."/>
            <person name="Dockter R.B."/>
            <person name="Hainaut M."/>
            <person name="Kuo R.C."/>
            <person name="LaButti K."/>
            <person name="Lindahl B.D."/>
            <person name="Lindquist E.A."/>
            <person name="Lipzen A."/>
            <person name="Khouja H.R."/>
            <person name="Magnuson J."/>
            <person name="Murat C."/>
            <person name="Ohm R.A."/>
            <person name="Singer S.W."/>
            <person name="Spatafora J.W."/>
            <person name="Wang M."/>
            <person name="Veneault-Fourrey C."/>
            <person name="Henrissat B."/>
            <person name="Grigoriev I.V."/>
            <person name="Martin F.M."/>
            <person name="Perotto S."/>
        </authorList>
    </citation>
    <scope>NUCLEOTIDE SEQUENCE [LARGE SCALE GENOMIC DNA]</scope>
    <source>
        <strain evidence="2 3">ATCC 22711</strain>
    </source>
</reference>
<gene>
    <name evidence="2" type="ORF">M430DRAFT_16709</name>
</gene>
<dbReference type="GO" id="GO:1990423">
    <property type="term" value="C:RZZ complex"/>
    <property type="evidence" value="ECO:0007669"/>
    <property type="project" value="TreeGrafter"/>
</dbReference>
<feature type="region of interest" description="Disordered" evidence="1">
    <location>
        <begin position="426"/>
        <end position="520"/>
    </location>
</feature>
<dbReference type="PANTHER" id="PTHR12205">
    <property type="entry name" value="CENTROMERE/KINETOCHORE PROTEIN ZW10"/>
    <property type="match status" value="1"/>
</dbReference>
<evidence type="ECO:0000313" key="3">
    <source>
        <dbReference type="Proteomes" id="UP000241818"/>
    </source>
</evidence>
<dbReference type="Gene3D" id="1.10.357.150">
    <property type="match status" value="1"/>
</dbReference>
<dbReference type="InterPro" id="IPR046362">
    <property type="entry name" value="Zw10/DSL1_C_sf"/>
</dbReference>
<dbReference type="GO" id="GO:0006888">
    <property type="term" value="P:endoplasmic reticulum to Golgi vesicle-mediated transport"/>
    <property type="evidence" value="ECO:0007669"/>
    <property type="project" value="TreeGrafter"/>
</dbReference>
<organism evidence="2 3">
    <name type="scientific">Amorphotheca resinae ATCC 22711</name>
    <dbReference type="NCBI Taxonomy" id="857342"/>
    <lineage>
        <taxon>Eukaryota</taxon>
        <taxon>Fungi</taxon>
        <taxon>Dikarya</taxon>
        <taxon>Ascomycota</taxon>
        <taxon>Pezizomycotina</taxon>
        <taxon>Leotiomycetes</taxon>
        <taxon>Helotiales</taxon>
        <taxon>Amorphothecaceae</taxon>
        <taxon>Amorphotheca</taxon>
    </lineage>
</organism>
<feature type="compositionally biased region" description="Acidic residues" evidence="1">
    <location>
        <begin position="479"/>
        <end position="500"/>
    </location>
</feature>
<dbReference type="Proteomes" id="UP000241818">
    <property type="component" value="Unassembled WGS sequence"/>
</dbReference>
<dbReference type="GO" id="GO:0005737">
    <property type="term" value="C:cytoplasm"/>
    <property type="evidence" value="ECO:0007669"/>
    <property type="project" value="GOC"/>
</dbReference>
<dbReference type="InParanoid" id="A0A2T3B7E2"/>
<evidence type="ECO:0000256" key="1">
    <source>
        <dbReference type="SAM" id="MobiDB-lite"/>
    </source>
</evidence>
<dbReference type="GO" id="GO:0007094">
    <property type="term" value="P:mitotic spindle assembly checkpoint signaling"/>
    <property type="evidence" value="ECO:0007669"/>
    <property type="project" value="TreeGrafter"/>
</dbReference>
<protein>
    <recommendedName>
        <fullName evidence="4">Retrograde transport protein Dsl1 C-terminal domain-containing protein</fullName>
    </recommendedName>
</protein>
<accession>A0A2T3B7E2</accession>